<comment type="catalytic activity">
    <reaction evidence="1">
        <text>a 4-O-methyl-thymidine in DNA + L-cysteinyl-[protein] = a thymidine in DNA + S-methyl-L-cysteinyl-[protein]</text>
        <dbReference type="Rhea" id="RHEA:53428"/>
        <dbReference type="Rhea" id="RHEA-COMP:10131"/>
        <dbReference type="Rhea" id="RHEA-COMP:10132"/>
        <dbReference type="Rhea" id="RHEA-COMP:13555"/>
        <dbReference type="Rhea" id="RHEA-COMP:13556"/>
        <dbReference type="ChEBI" id="CHEBI:29950"/>
        <dbReference type="ChEBI" id="CHEBI:82612"/>
        <dbReference type="ChEBI" id="CHEBI:137386"/>
        <dbReference type="ChEBI" id="CHEBI:137387"/>
        <dbReference type="EC" id="2.1.1.63"/>
    </reaction>
</comment>
<dbReference type="GO" id="GO:0032259">
    <property type="term" value="P:methylation"/>
    <property type="evidence" value="ECO:0007669"/>
    <property type="project" value="UniProtKB-KW"/>
</dbReference>
<dbReference type="NCBIfam" id="TIGR00589">
    <property type="entry name" value="ogt"/>
    <property type="match status" value="1"/>
</dbReference>
<gene>
    <name evidence="8" type="ORF">AAK873_07150</name>
</gene>
<comment type="caution">
    <text evidence="8">The sequence shown here is derived from an EMBL/GenBank/DDBJ whole genome shotgun (WGS) entry which is preliminary data.</text>
</comment>
<protein>
    <submittedName>
        <fullName evidence="8">Methylated-DNA--[protein]-cysteine S-methyltransferase</fullName>
        <ecNumber evidence="8">2.1.1.63</ecNumber>
    </submittedName>
</protein>
<evidence type="ECO:0000256" key="5">
    <source>
        <dbReference type="ARBA" id="ARBA00023204"/>
    </source>
</evidence>
<dbReference type="PROSITE" id="PS00374">
    <property type="entry name" value="MGMT"/>
    <property type="match status" value="1"/>
</dbReference>
<dbReference type="GO" id="GO:0003908">
    <property type="term" value="F:methylated-DNA-[protein]-cysteine S-methyltransferase activity"/>
    <property type="evidence" value="ECO:0007669"/>
    <property type="project" value="UniProtKB-EC"/>
</dbReference>
<dbReference type="InterPro" id="IPR036388">
    <property type="entry name" value="WH-like_DNA-bd_sf"/>
</dbReference>
<accession>A0ABV4CXM8</accession>
<keyword evidence="3 8" id="KW-0808">Transferase</keyword>
<dbReference type="EC" id="2.1.1.63" evidence="8"/>
<dbReference type="PANTHER" id="PTHR10815:SF5">
    <property type="entry name" value="METHYLATED-DNA--PROTEIN-CYSTEINE METHYLTRANSFERASE"/>
    <property type="match status" value="1"/>
</dbReference>
<comment type="catalytic activity">
    <reaction evidence="6">
        <text>a 6-O-methyl-2'-deoxyguanosine in DNA + L-cysteinyl-[protein] = S-methyl-L-cysteinyl-[protein] + a 2'-deoxyguanosine in DNA</text>
        <dbReference type="Rhea" id="RHEA:24000"/>
        <dbReference type="Rhea" id="RHEA-COMP:10131"/>
        <dbReference type="Rhea" id="RHEA-COMP:10132"/>
        <dbReference type="Rhea" id="RHEA-COMP:11367"/>
        <dbReference type="Rhea" id="RHEA-COMP:11368"/>
        <dbReference type="ChEBI" id="CHEBI:29950"/>
        <dbReference type="ChEBI" id="CHEBI:82612"/>
        <dbReference type="ChEBI" id="CHEBI:85445"/>
        <dbReference type="ChEBI" id="CHEBI:85448"/>
        <dbReference type="EC" id="2.1.1.63"/>
    </reaction>
</comment>
<evidence type="ECO:0000256" key="6">
    <source>
        <dbReference type="ARBA" id="ARBA00049348"/>
    </source>
</evidence>
<keyword evidence="9" id="KW-1185">Reference proteome</keyword>
<evidence type="ECO:0000313" key="8">
    <source>
        <dbReference type="EMBL" id="MEY8245391.1"/>
    </source>
</evidence>
<dbReference type="SUPFAM" id="SSF46767">
    <property type="entry name" value="Methylated DNA-protein cysteine methyltransferase, C-terminal domain"/>
    <property type="match status" value="1"/>
</dbReference>
<evidence type="ECO:0000259" key="7">
    <source>
        <dbReference type="Pfam" id="PF01035"/>
    </source>
</evidence>
<dbReference type="InterPro" id="IPR014048">
    <property type="entry name" value="MethylDNA_cys_MeTrfase_DNA-bd"/>
</dbReference>
<evidence type="ECO:0000256" key="1">
    <source>
        <dbReference type="ARBA" id="ARBA00001286"/>
    </source>
</evidence>
<sequence>MSSAVIKVMEYEAPCGSMLLGALSGKLCLCDWRARSGREIIDRRLRTRLGAVMEYGPSDTTIHAAHMLDGYFDGTLRVLDMPLLLAGTDFQKEVWTRLSYIPYGAVVSYGELARIIGRPEATRAVANAVGANALSLFIPCHRIIGSDGSLTGYAGGIDAKSRLLALEASSSK</sequence>
<dbReference type="InterPro" id="IPR001497">
    <property type="entry name" value="MethylDNA_cys_MeTrfase_AS"/>
</dbReference>
<dbReference type="Gene3D" id="1.10.10.10">
    <property type="entry name" value="Winged helix-like DNA-binding domain superfamily/Winged helix DNA-binding domain"/>
    <property type="match status" value="1"/>
</dbReference>
<feature type="domain" description="Methylated-DNA-[protein]-cysteine S-methyltransferase DNA binding" evidence="7">
    <location>
        <begin position="89"/>
        <end position="168"/>
    </location>
</feature>
<evidence type="ECO:0000256" key="2">
    <source>
        <dbReference type="ARBA" id="ARBA00022603"/>
    </source>
</evidence>
<evidence type="ECO:0000256" key="4">
    <source>
        <dbReference type="ARBA" id="ARBA00022763"/>
    </source>
</evidence>
<dbReference type="Proteomes" id="UP001565200">
    <property type="component" value="Unassembled WGS sequence"/>
</dbReference>
<dbReference type="InterPro" id="IPR036217">
    <property type="entry name" value="MethylDNA_cys_MeTrfase_DNAb"/>
</dbReference>
<evidence type="ECO:0000256" key="3">
    <source>
        <dbReference type="ARBA" id="ARBA00022679"/>
    </source>
</evidence>
<organism evidence="8 9">
    <name type="scientific">Heminiphilus faecis</name>
    <dbReference type="NCBI Taxonomy" id="2601703"/>
    <lineage>
        <taxon>Bacteria</taxon>
        <taxon>Pseudomonadati</taxon>
        <taxon>Bacteroidota</taxon>
        <taxon>Bacteroidia</taxon>
        <taxon>Bacteroidales</taxon>
        <taxon>Muribaculaceae</taxon>
        <taxon>Heminiphilus</taxon>
    </lineage>
</organism>
<dbReference type="PANTHER" id="PTHR10815">
    <property type="entry name" value="METHYLATED-DNA--PROTEIN-CYSTEINE METHYLTRANSFERASE"/>
    <property type="match status" value="1"/>
</dbReference>
<dbReference type="InterPro" id="IPR036631">
    <property type="entry name" value="MGMT_N_sf"/>
</dbReference>
<name>A0ABV4CXM8_9BACT</name>
<reference evidence="8 9" key="1">
    <citation type="submission" date="2024-03" db="EMBL/GenBank/DDBJ databases">
        <title>Mouse gut bacterial collection (mGBC) of GemPharmatech.</title>
        <authorList>
            <person name="He Y."/>
            <person name="Dong L."/>
            <person name="Wu D."/>
            <person name="Gao X."/>
            <person name="Lin Z."/>
        </authorList>
    </citation>
    <scope>NUCLEOTIDE SEQUENCE [LARGE SCALE GENOMIC DNA]</scope>
    <source>
        <strain evidence="8 9">54-13</strain>
    </source>
</reference>
<proteinExistence type="predicted"/>
<evidence type="ECO:0000313" key="9">
    <source>
        <dbReference type="Proteomes" id="UP001565200"/>
    </source>
</evidence>
<keyword evidence="4" id="KW-0227">DNA damage</keyword>
<dbReference type="CDD" id="cd06445">
    <property type="entry name" value="ATase"/>
    <property type="match status" value="1"/>
</dbReference>
<dbReference type="Pfam" id="PF01035">
    <property type="entry name" value="DNA_binding_1"/>
    <property type="match status" value="1"/>
</dbReference>
<dbReference type="EMBL" id="JBCLPP010000016">
    <property type="protein sequence ID" value="MEY8245391.1"/>
    <property type="molecule type" value="Genomic_DNA"/>
</dbReference>
<keyword evidence="5" id="KW-0234">DNA repair</keyword>
<dbReference type="SUPFAM" id="SSF53155">
    <property type="entry name" value="Methylated DNA-protein cysteine methyltransferase domain"/>
    <property type="match status" value="1"/>
</dbReference>
<keyword evidence="2 8" id="KW-0489">Methyltransferase</keyword>